<dbReference type="GeneID" id="36333261"/>
<feature type="compositionally biased region" description="Basic and acidic residues" evidence="7">
    <location>
        <begin position="38"/>
        <end position="50"/>
    </location>
</feature>
<dbReference type="SUPFAM" id="SSF52540">
    <property type="entry name" value="P-loop containing nucleoside triphosphate hydrolases"/>
    <property type="match status" value="2"/>
</dbReference>
<feature type="compositionally biased region" description="Polar residues" evidence="7">
    <location>
        <begin position="12"/>
        <end position="22"/>
    </location>
</feature>
<dbReference type="PANTHER" id="PTHR10799">
    <property type="entry name" value="SNF2/RAD54 HELICASE FAMILY"/>
    <property type="match status" value="1"/>
</dbReference>
<proteinExistence type="predicted"/>
<keyword evidence="2" id="KW-0547">Nucleotide-binding</keyword>
<keyword evidence="11" id="KW-1185">Reference proteome</keyword>
<dbReference type="RefSeq" id="XP_024333753.1">
    <property type="nucleotide sequence ID" value="XM_024488312.1"/>
</dbReference>
<dbReference type="InterPro" id="IPR014001">
    <property type="entry name" value="Helicase_ATP-bd"/>
</dbReference>
<dbReference type="GO" id="GO:0005524">
    <property type="term" value="F:ATP binding"/>
    <property type="evidence" value="ECO:0007669"/>
    <property type="project" value="InterPro"/>
</dbReference>
<feature type="domain" description="Helicase C-terminal" evidence="9">
    <location>
        <begin position="456"/>
        <end position="621"/>
    </location>
</feature>
<dbReference type="GO" id="GO:0008270">
    <property type="term" value="F:zinc ion binding"/>
    <property type="evidence" value="ECO:0007669"/>
    <property type="project" value="UniProtKB-KW"/>
</dbReference>
<dbReference type="InterPro" id="IPR011011">
    <property type="entry name" value="Znf_FYVE_PHD"/>
</dbReference>
<dbReference type="InterPro" id="IPR001650">
    <property type="entry name" value="Helicase_C-like"/>
</dbReference>
<organism evidence="10 11">
    <name type="scientific">Postia placenta MAD-698-R-SB12</name>
    <dbReference type="NCBI Taxonomy" id="670580"/>
    <lineage>
        <taxon>Eukaryota</taxon>
        <taxon>Fungi</taxon>
        <taxon>Dikarya</taxon>
        <taxon>Basidiomycota</taxon>
        <taxon>Agaricomycotina</taxon>
        <taxon>Agaricomycetes</taxon>
        <taxon>Polyporales</taxon>
        <taxon>Adustoporiaceae</taxon>
        <taxon>Rhodonia</taxon>
    </lineage>
</organism>
<dbReference type="SMART" id="SM00487">
    <property type="entry name" value="DEXDc"/>
    <property type="match status" value="1"/>
</dbReference>
<reference evidence="10 11" key="1">
    <citation type="submission" date="2017-04" db="EMBL/GenBank/DDBJ databases">
        <title>Genome Sequence of the Model Brown-Rot Fungus Postia placenta SB12.</title>
        <authorList>
            <consortium name="DOE Joint Genome Institute"/>
            <person name="Gaskell J."/>
            <person name="Kersten P."/>
            <person name="Larrondo L.F."/>
            <person name="Canessa P."/>
            <person name="Martinez D."/>
            <person name="Hibbett D."/>
            <person name="Schmoll M."/>
            <person name="Kubicek C.P."/>
            <person name="Martinez A.T."/>
            <person name="Yadav J."/>
            <person name="Master E."/>
            <person name="Magnuson J.K."/>
            <person name="James T."/>
            <person name="Yaver D."/>
            <person name="Berka R."/>
            <person name="Labutti K."/>
            <person name="Lipzen A."/>
            <person name="Aerts A."/>
            <person name="Barry K."/>
            <person name="Henrissat B."/>
            <person name="Blanchette R."/>
            <person name="Grigoriev I."/>
            <person name="Cullen D."/>
        </authorList>
    </citation>
    <scope>NUCLEOTIDE SEQUENCE [LARGE SCALE GENOMIC DNA]</scope>
    <source>
        <strain evidence="10 11">MAD-698-R-SB12</strain>
    </source>
</reference>
<dbReference type="PROSITE" id="PS51192">
    <property type="entry name" value="HELICASE_ATP_BIND_1"/>
    <property type="match status" value="1"/>
</dbReference>
<evidence type="ECO:0000256" key="2">
    <source>
        <dbReference type="ARBA" id="ARBA00022741"/>
    </source>
</evidence>
<dbReference type="PROSITE" id="PS51194">
    <property type="entry name" value="HELICASE_CTER"/>
    <property type="match status" value="1"/>
</dbReference>
<evidence type="ECO:0000256" key="5">
    <source>
        <dbReference type="ARBA" id="ARBA00022833"/>
    </source>
</evidence>
<protein>
    <submittedName>
        <fullName evidence="10">Uncharacterized protein</fullName>
    </submittedName>
</protein>
<feature type="domain" description="Helicase ATP-binding" evidence="8">
    <location>
        <begin position="136"/>
        <end position="303"/>
    </location>
</feature>
<dbReference type="Pfam" id="PF00271">
    <property type="entry name" value="Helicase_C"/>
    <property type="match status" value="1"/>
</dbReference>
<accession>A0A1X6MKZ4</accession>
<evidence type="ECO:0000313" key="10">
    <source>
        <dbReference type="EMBL" id="OSX56959.1"/>
    </source>
</evidence>
<keyword evidence="4" id="KW-0378">Hydrolase</keyword>
<sequence>MGEPGATRTLRSRVNSTSYSTSNKRKRPPTVYTIAKKSKTDEKKPAREEKEATTVLVNSARAAIDTSRKHWLHRHRDLFSPLLPPKSSILDIIKRDVEMSGDGSPFVPFHHIHEQPISVVGGVMKDYQLHGLSFLVYMYKNGINCILGDEMGLGKTLQTLSFFAYIKDTTQHRRLPPHLVICPLSVLHSWASEVQRWLPSFETLRFHGPQSERTRLKDAVLAGQKFDICITTYEAYVAEASWFKHRHWTCCVLDEGHRIKNSGTVVAHELQGIGSLYRLLLTGTPIQNNLVELWGILHWLYSSVFTAASEQPFKDSFDLNRGVYSLPFLNAAQKLLSKIMLRRTKATVEISVPPREELTVFVPMTEAQRFWTYRLLTRMERMDLQEIFDVKLEHSHQDEIEVPGGGGISQNRWHKLMNLLLQLRLVCDHPYLLPNAEPEPYQIGEHLVAASSKLIVIDKLLEDLLPKGERVIIFSQWTKMLELLEEFMQLRNIPYAKLEGSTSRARRVLDIKLFQQEQSPYKVFLISTKAGGLGINLTRASTVIMFDSDWNPQNDMQAIARAHRIGQTKVVKVYRLICQGSVEDQMLDRIRRKLFLSVKVMGSENHATGDESSGYKADELLDILRKGSSALSSGIVGMEFSRFLCAPIQEIFDASREHDDRRIAKAKHFEGVKEHVDERLVQDAEEEERKLLMGVAQVQSRLFEGKVIKRPSNAEIASEWKELQKRGRAKRIVNVGGIEMIAEHMGPEILSPVGKTPVHVKRSRKKFETEDWCLYCRDGGELVVCTWCPRVFHAKCHGLSRRDVVHMVSASCSQHKCAHCTRATADAGGMLLRCRTCPQAFCEDCLPDEKFEPIGDELPEYLLLGYGSAENAYYIYCPDCIEQRQEEPAWWETWQQEFQEKQRKWEGQMEAASHST</sequence>
<dbReference type="Proteomes" id="UP000194127">
    <property type="component" value="Unassembled WGS sequence"/>
</dbReference>
<dbReference type="InterPro" id="IPR013083">
    <property type="entry name" value="Znf_RING/FYVE/PHD"/>
</dbReference>
<dbReference type="GO" id="GO:0016787">
    <property type="term" value="F:hydrolase activity"/>
    <property type="evidence" value="ECO:0007669"/>
    <property type="project" value="UniProtKB-KW"/>
</dbReference>
<dbReference type="CDD" id="cd17919">
    <property type="entry name" value="DEXHc_Snf"/>
    <property type="match status" value="1"/>
</dbReference>
<dbReference type="CDD" id="cd18793">
    <property type="entry name" value="SF2_C_SNF"/>
    <property type="match status" value="1"/>
</dbReference>
<dbReference type="SMART" id="SM00249">
    <property type="entry name" value="PHD"/>
    <property type="match status" value="2"/>
</dbReference>
<evidence type="ECO:0000256" key="3">
    <source>
        <dbReference type="ARBA" id="ARBA00022771"/>
    </source>
</evidence>
<dbReference type="Gene3D" id="3.30.40.10">
    <property type="entry name" value="Zinc/RING finger domain, C3HC4 (zinc finger)"/>
    <property type="match status" value="1"/>
</dbReference>
<evidence type="ECO:0000259" key="9">
    <source>
        <dbReference type="PROSITE" id="PS51194"/>
    </source>
</evidence>
<dbReference type="Gene3D" id="3.40.50.300">
    <property type="entry name" value="P-loop containing nucleotide triphosphate hydrolases"/>
    <property type="match status" value="1"/>
</dbReference>
<dbReference type="InterPro" id="IPR000330">
    <property type="entry name" value="SNF2_N"/>
</dbReference>
<keyword evidence="6" id="KW-0067">ATP-binding</keyword>
<name>A0A1X6MKZ4_9APHY</name>
<evidence type="ECO:0000259" key="8">
    <source>
        <dbReference type="PROSITE" id="PS51192"/>
    </source>
</evidence>
<dbReference type="InterPro" id="IPR001965">
    <property type="entry name" value="Znf_PHD"/>
</dbReference>
<dbReference type="Gene3D" id="3.40.50.10810">
    <property type="entry name" value="Tandem AAA-ATPase domain"/>
    <property type="match status" value="1"/>
</dbReference>
<dbReference type="InterPro" id="IPR049730">
    <property type="entry name" value="SNF2/RAD54-like_C"/>
</dbReference>
<feature type="region of interest" description="Disordered" evidence="7">
    <location>
        <begin position="1"/>
        <end position="50"/>
    </location>
</feature>
<keyword evidence="1" id="KW-0479">Metal-binding</keyword>
<dbReference type="InterPro" id="IPR038718">
    <property type="entry name" value="SNF2-like_sf"/>
</dbReference>
<evidence type="ECO:0000256" key="7">
    <source>
        <dbReference type="SAM" id="MobiDB-lite"/>
    </source>
</evidence>
<dbReference type="AlphaFoldDB" id="A0A1X6MKZ4"/>
<dbReference type="SMART" id="SM00490">
    <property type="entry name" value="HELICc"/>
    <property type="match status" value="1"/>
</dbReference>
<evidence type="ECO:0000256" key="4">
    <source>
        <dbReference type="ARBA" id="ARBA00022801"/>
    </source>
</evidence>
<keyword evidence="3" id="KW-0863">Zinc-finger</keyword>
<evidence type="ECO:0000256" key="1">
    <source>
        <dbReference type="ARBA" id="ARBA00022723"/>
    </source>
</evidence>
<dbReference type="SUPFAM" id="SSF57903">
    <property type="entry name" value="FYVE/PHD zinc finger"/>
    <property type="match status" value="1"/>
</dbReference>
<gene>
    <name evidence="10" type="ORF">POSPLADRAFT_1174815</name>
</gene>
<evidence type="ECO:0000256" key="6">
    <source>
        <dbReference type="ARBA" id="ARBA00022840"/>
    </source>
</evidence>
<dbReference type="STRING" id="670580.A0A1X6MKZ4"/>
<dbReference type="OrthoDB" id="448448at2759"/>
<dbReference type="EMBL" id="KZ110610">
    <property type="protein sequence ID" value="OSX56959.1"/>
    <property type="molecule type" value="Genomic_DNA"/>
</dbReference>
<evidence type="ECO:0000313" key="11">
    <source>
        <dbReference type="Proteomes" id="UP000194127"/>
    </source>
</evidence>
<dbReference type="InterPro" id="IPR027417">
    <property type="entry name" value="P-loop_NTPase"/>
</dbReference>
<keyword evidence="5" id="KW-0862">Zinc</keyword>
<dbReference type="Pfam" id="PF00176">
    <property type="entry name" value="SNF2-rel_dom"/>
    <property type="match status" value="1"/>
</dbReference>